<dbReference type="OrthoDB" id="122072at2759"/>
<proteinExistence type="predicted"/>
<dbReference type="Proteomes" id="UP000028582">
    <property type="component" value="Unassembled WGS sequence"/>
</dbReference>
<evidence type="ECO:0000313" key="2">
    <source>
        <dbReference type="Proteomes" id="UP000028582"/>
    </source>
</evidence>
<dbReference type="EMBL" id="ANJA01003543">
    <property type="protein sequence ID" value="ETO62798.1"/>
    <property type="molecule type" value="Genomic_DNA"/>
</dbReference>
<name>A0A080Z837_PHYNI</name>
<comment type="caution">
    <text evidence="1">The sequence shown here is derived from an EMBL/GenBank/DDBJ whole genome shotgun (WGS) entry which is preliminary data.</text>
</comment>
<dbReference type="AlphaFoldDB" id="A0A080Z837"/>
<sequence length="62" mass="7094">MVTSQRPSLSNENVDMCAFLNRNEELVDIAQCKFIPDDEVDGHIPQCMSYVMDTAPRDDEMK</sequence>
<protein>
    <submittedName>
        <fullName evidence="1">Uncharacterized protein</fullName>
    </submittedName>
</protein>
<reference evidence="1 2" key="1">
    <citation type="submission" date="2013-11" db="EMBL/GenBank/DDBJ databases">
        <title>The Genome Sequence of Phytophthora parasitica P1976.</title>
        <authorList>
            <consortium name="The Broad Institute Genomics Platform"/>
            <person name="Russ C."/>
            <person name="Tyler B."/>
            <person name="Panabieres F."/>
            <person name="Shan W."/>
            <person name="Tripathy S."/>
            <person name="Grunwald N."/>
            <person name="Machado M."/>
            <person name="Johnson C.S."/>
            <person name="Walker B."/>
            <person name="Young S."/>
            <person name="Zeng Q."/>
            <person name="Gargeya S."/>
            <person name="Fitzgerald M."/>
            <person name="Haas B."/>
            <person name="Abouelleil A."/>
            <person name="Allen A.W."/>
            <person name="Alvarado L."/>
            <person name="Arachchi H.M."/>
            <person name="Berlin A.M."/>
            <person name="Chapman S.B."/>
            <person name="Gainer-Dewar J."/>
            <person name="Goldberg J."/>
            <person name="Griggs A."/>
            <person name="Gujja S."/>
            <person name="Hansen M."/>
            <person name="Howarth C."/>
            <person name="Imamovic A."/>
            <person name="Ireland A."/>
            <person name="Larimer J."/>
            <person name="McCowan C."/>
            <person name="Murphy C."/>
            <person name="Pearson M."/>
            <person name="Poon T.W."/>
            <person name="Priest M."/>
            <person name="Roberts A."/>
            <person name="Saif S."/>
            <person name="Shea T."/>
            <person name="Sisk P."/>
            <person name="Sykes S."/>
            <person name="Wortman J."/>
            <person name="Nusbaum C."/>
            <person name="Birren B."/>
        </authorList>
    </citation>
    <scope>NUCLEOTIDE SEQUENCE [LARGE SCALE GENOMIC DNA]</scope>
    <source>
        <strain evidence="1 2">P1976</strain>
    </source>
</reference>
<gene>
    <name evidence="1" type="ORF">F444_19371</name>
</gene>
<accession>A0A080Z837</accession>
<organism evidence="1 2">
    <name type="scientific">Phytophthora nicotianae P1976</name>
    <dbReference type="NCBI Taxonomy" id="1317066"/>
    <lineage>
        <taxon>Eukaryota</taxon>
        <taxon>Sar</taxon>
        <taxon>Stramenopiles</taxon>
        <taxon>Oomycota</taxon>
        <taxon>Peronosporomycetes</taxon>
        <taxon>Peronosporales</taxon>
        <taxon>Peronosporaceae</taxon>
        <taxon>Phytophthora</taxon>
    </lineage>
</organism>
<evidence type="ECO:0000313" key="1">
    <source>
        <dbReference type="EMBL" id="ETO62798.1"/>
    </source>
</evidence>